<dbReference type="AlphaFoldDB" id="A0AAJ2LMW3"/>
<comment type="similarity">
    <text evidence="2">Belongs to the NAD(P)-dependent epimerase/dehydratase family.</text>
</comment>
<name>A0AAJ2LMW3_9HYPH</name>
<organism evidence="4 5">
    <name type="scientific">Rhizobium hidalgonense</name>
    <dbReference type="NCBI Taxonomy" id="1538159"/>
    <lineage>
        <taxon>Bacteria</taxon>
        <taxon>Pseudomonadati</taxon>
        <taxon>Pseudomonadota</taxon>
        <taxon>Alphaproteobacteria</taxon>
        <taxon>Hyphomicrobiales</taxon>
        <taxon>Rhizobiaceae</taxon>
        <taxon>Rhizobium/Agrobacterium group</taxon>
        <taxon>Rhizobium</taxon>
    </lineage>
</organism>
<protein>
    <submittedName>
        <fullName evidence="4">NAD-dependent epimerase/dehydratase family protein</fullName>
    </submittedName>
</protein>
<evidence type="ECO:0000256" key="2">
    <source>
        <dbReference type="ARBA" id="ARBA00007637"/>
    </source>
</evidence>
<dbReference type="Gene3D" id="3.40.50.720">
    <property type="entry name" value="NAD(P)-binding Rossmann-like Domain"/>
    <property type="match status" value="1"/>
</dbReference>
<feature type="domain" description="NAD-dependent epimerase/dehydratase" evidence="3">
    <location>
        <begin position="3"/>
        <end position="42"/>
    </location>
</feature>
<reference evidence="4" key="1">
    <citation type="submission" date="2023-04" db="EMBL/GenBank/DDBJ databases">
        <title>Genomic characterization of faba bean (Vicia faba) microsymbionts in Mexican soils.</title>
        <authorList>
            <person name="Rivera Orduna F.N."/>
            <person name="Guevara-Luna J."/>
            <person name="Yan J."/>
            <person name="Arroyo-Herrera I."/>
            <person name="Li Y."/>
            <person name="Vasquez-Murrieta M.S."/>
            <person name="Wang E.T."/>
        </authorList>
    </citation>
    <scope>NUCLEOTIDE SEQUENCE</scope>
    <source>
        <strain evidence="4">CH26</strain>
    </source>
</reference>
<dbReference type="SUPFAM" id="SSF51735">
    <property type="entry name" value="NAD(P)-binding Rossmann-fold domains"/>
    <property type="match status" value="1"/>
</dbReference>
<evidence type="ECO:0000256" key="1">
    <source>
        <dbReference type="ARBA" id="ARBA00005125"/>
    </source>
</evidence>
<dbReference type="Proteomes" id="UP001268610">
    <property type="component" value="Unassembled WGS sequence"/>
</dbReference>
<dbReference type="InterPro" id="IPR036291">
    <property type="entry name" value="NAD(P)-bd_dom_sf"/>
</dbReference>
<comment type="caution">
    <text evidence="4">The sequence shown here is derived from an EMBL/GenBank/DDBJ whole genome shotgun (WGS) entry which is preliminary data.</text>
</comment>
<dbReference type="RefSeq" id="WP_310866164.1">
    <property type="nucleotide sequence ID" value="NZ_JAVLSF010000389.1"/>
</dbReference>
<dbReference type="PANTHER" id="PTHR43000">
    <property type="entry name" value="DTDP-D-GLUCOSE 4,6-DEHYDRATASE-RELATED"/>
    <property type="match status" value="1"/>
</dbReference>
<comment type="pathway">
    <text evidence="1">Bacterial outer membrane biogenesis; LPS O-antigen biosynthesis.</text>
</comment>
<dbReference type="EMBL" id="JAVLSF010000389">
    <property type="protein sequence ID" value="MDR9778020.1"/>
    <property type="molecule type" value="Genomic_DNA"/>
</dbReference>
<proteinExistence type="inferred from homology"/>
<sequence length="48" mass="5134">MRVLITGGAGFIGSAVIRHIIQNTDDTVCNVDKLTYAGNLDSLLDVEN</sequence>
<dbReference type="InterPro" id="IPR001509">
    <property type="entry name" value="Epimerase_deHydtase"/>
</dbReference>
<gene>
    <name evidence="4" type="ORF">RJJ65_36410</name>
</gene>
<evidence type="ECO:0000259" key="3">
    <source>
        <dbReference type="Pfam" id="PF01370"/>
    </source>
</evidence>
<feature type="non-terminal residue" evidence="4">
    <location>
        <position position="48"/>
    </location>
</feature>
<accession>A0AAJ2LMW3</accession>
<dbReference type="Pfam" id="PF01370">
    <property type="entry name" value="Epimerase"/>
    <property type="match status" value="1"/>
</dbReference>
<evidence type="ECO:0000313" key="4">
    <source>
        <dbReference type="EMBL" id="MDR9778020.1"/>
    </source>
</evidence>
<evidence type="ECO:0000313" key="5">
    <source>
        <dbReference type="Proteomes" id="UP001268610"/>
    </source>
</evidence>